<gene>
    <name evidence="1" type="ORF">PR048_032351</name>
</gene>
<evidence type="ECO:0000313" key="2">
    <source>
        <dbReference type="Proteomes" id="UP001159363"/>
    </source>
</evidence>
<dbReference type="EMBL" id="JARBHB010000016">
    <property type="protein sequence ID" value="KAJ8866508.1"/>
    <property type="molecule type" value="Genomic_DNA"/>
</dbReference>
<proteinExistence type="predicted"/>
<accession>A0ABQ9G2T2</accession>
<keyword evidence="2" id="KW-1185">Reference proteome</keyword>
<name>A0ABQ9G2T2_9NEOP</name>
<dbReference type="Proteomes" id="UP001159363">
    <property type="component" value="Chromosome 15"/>
</dbReference>
<sequence>MWESCRTMPLVGGVFSWISRSPRPCIPALLHTRLASPSSALKTSLDSCYHSSTPSIRSGFSGAQQFFFPKWTPLALCPRQRHSQAGGLSARCSVIEGGEFPSGPIQLASFQSLPSLAVSQKENIQQLASKARATPLQSHLHLAQGTTVAEWLDCSPPTKEKPGLIPGLLTPDFRKWESCPKMPLVVRVFSGISPFPLAPFIPALLHTRLTSPSPALKTSRR</sequence>
<reference evidence="1 2" key="1">
    <citation type="submission" date="2023-02" db="EMBL/GenBank/DDBJ databases">
        <title>LHISI_Scaffold_Assembly.</title>
        <authorList>
            <person name="Stuart O.P."/>
            <person name="Cleave R."/>
            <person name="Magrath M.J.L."/>
            <person name="Mikheyev A.S."/>
        </authorList>
    </citation>
    <scope>NUCLEOTIDE SEQUENCE [LARGE SCALE GENOMIC DNA]</scope>
    <source>
        <strain evidence="1">Daus_M_001</strain>
        <tissue evidence="1">Leg muscle</tissue>
    </source>
</reference>
<comment type="caution">
    <text evidence="1">The sequence shown here is derived from an EMBL/GenBank/DDBJ whole genome shotgun (WGS) entry which is preliminary data.</text>
</comment>
<evidence type="ECO:0000313" key="1">
    <source>
        <dbReference type="EMBL" id="KAJ8866508.1"/>
    </source>
</evidence>
<protein>
    <submittedName>
        <fullName evidence="1">Uncharacterized protein</fullName>
    </submittedName>
</protein>
<organism evidence="1 2">
    <name type="scientific">Dryococelus australis</name>
    <dbReference type="NCBI Taxonomy" id="614101"/>
    <lineage>
        <taxon>Eukaryota</taxon>
        <taxon>Metazoa</taxon>
        <taxon>Ecdysozoa</taxon>
        <taxon>Arthropoda</taxon>
        <taxon>Hexapoda</taxon>
        <taxon>Insecta</taxon>
        <taxon>Pterygota</taxon>
        <taxon>Neoptera</taxon>
        <taxon>Polyneoptera</taxon>
        <taxon>Phasmatodea</taxon>
        <taxon>Verophasmatodea</taxon>
        <taxon>Anareolatae</taxon>
        <taxon>Phasmatidae</taxon>
        <taxon>Eurycanthinae</taxon>
        <taxon>Dryococelus</taxon>
    </lineage>
</organism>